<evidence type="ECO:0000313" key="2">
    <source>
        <dbReference type="Proteomes" id="UP001157502"/>
    </source>
</evidence>
<evidence type="ECO:0000313" key="1">
    <source>
        <dbReference type="EMBL" id="KAJ7985821.1"/>
    </source>
</evidence>
<gene>
    <name evidence="1" type="ORF">DPEC_G00344440</name>
</gene>
<protein>
    <submittedName>
        <fullName evidence="1">Uncharacterized protein</fullName>
    </submittedName>
</protein>
<dbReference type="Proteomes" id="UP001157502">
    <property type="component" value="Chromosome 35"/>
</dbReference>
<dbReference type="EMBL" id="CM055762">
    <property type="protein sequence ID" value="KAJ7985821.1"/>
    <property type="molecule type" value="Genomic_DNA"/>
</dbReference>
<reference evidence="1" key="1">
    <citation type="submission" date="2021-05" db="EMBL/GenBank/DDBJ databases">
        <authorList>
            <person name="Pan Q."/>
            <person name="Jouanno E."/>
            <person name="Zahm M."/>
            <person name="Klopp C."/>
            <person name="Cabau C."/>
            <person name="Louis A."/>
            <person name="Berthelot C."/>
            <person name="Parey E."/>
            <person name="Roest Crollius H."/>
            <person name="Montfort J."/>
            <person name="Robinson-Rechavi M."/>
            <person name="Bouchez O."/>
            <person name="Lampietro C."/>
            <person name="Lopez Roques C."/>
            <person name="Donnadieu C."/>
            <person name="Postlethwait J."/>
            <person name="Bobe J."/>
            <person name="Dillon D."/>
            <person name="Chandos A."/>
            <person name="von Hippel F."/>
            <person name="Guiguen Y."/>
        </authorList>
    </citation>
    <scope>NUCLEOTIDE SEQUENCE</scope>
    <source>
        <strain evidence="1">YG-Jan2019</strain>
    </source>
</reference>
<sequence>MSLKFEAISVGAGTYWGPVRLASSPPIPPAPSLPRCPAPPLLLPFLGNIGRGFFPELRSRWRLQRSPSCFLLYRSSSFLGRRSLKTEGRGERKEKPEGPLFINVT</sequence>
<name>A0ACC2F3B4_DALPE</name>
<organism evidence="1 2">
    <name type="scientific">Dallia pectoralis</name>
    <name type="common">Alaska blackfish</name>
    <dbReference type="NCBI Taxonomy" id="75939"/>
    <lineage>
        <taxon>Eukaryota</taxon>
        <taxon>Metazoa</taxon>
        <taxon>Chordata</taxon>
        <taxon>Craniata</taxon>
        <taxon>Vertebrata</taxon>
        <taxon>Euteleostomi</taxon>
        <taxon>Actinopterygii</taxon>
        <taxon>Neopterygii</taxon>
        <taxon>Teleostei</taxon>
        <taxon>Protacanthopterygii</taxon>
        <taxon>Esociformes</taxon>
        <taxon>Umbridae</taxon>
        <taxon>Dallia</taxon>
    </lineage>
</organism>
<proteinExistence type="predicted"/>
<keyword evidence="2" id="KW-1185">Reference proteome</keyword>
<accession>A0ACC2F3B4</accession>
<comment type="caution">
    <text evidence="1">The sequence shown here is derived from an EMBL/GenBank/DDBJ whole genome shotgun (WGS) entry which is preliminary data.</text>
</comment>